<evidence type="ECO:0000313" key="4">
    <source>
        <dbReference type="Proteomes" id="UP000694701"/>
    </source>
</evidence>
<evidence type="ECO:0000256" key="1">
    <source>
        <dbReference type="SAM" id="SignalP"/>
    </source>
</evidence>
<evidence type="ECO:0000313" key="2">
    <source>
        <dbReference type="Ensembl" id="ENSCCRP00020086165.1"/>
    </source>
</evidence>
<dbReference type="Proteomes" id="UP000694700">
    <property type="component" value="Unplaced"/>
</dbReference>
<dbReference type="Ensembl" id="ENSCCRT00015080939.1">
    <property type="protein sequence ID" value="ENSCCRP00015078368.1"/>
    <property type="gene ID" value="ENSCCRG00015031736.1"/>
</dbReference>
<dbReference type="Ensembl" id="ENSCCRT00020094283.1">
    <property type="protein sequence ID" value="ENSCCRP00020086165.1"/>
    <property type="gene ID" value="ENSCCRG00020039680.1"/>
</dbReference>
<reference evidence="2" key="1">
    <citation type="submission" date="2025-05" db="UniProtKB">
        <authorList>
            <consortium name="Ensembl"/>
        </authorList>
    </citation>
    <scope>IDENTIFICATION</scope>
</reference>
<dbReference type="AlphaFoldDB" id="A0A8C1HWT1"/>
<sequence>MMSSSIFNIFLSLTYCVNREGGDKRREEEGEDNRENNLAVDRMSKRRFLAFFITMMKHLSLNKIHRVTMLCNYDDNDKKLGKT</sequence>
<proteinExistence type="predicted"/>
<dbReference type="Proteomes" id="UP000694427">
    <property type="component" value="Unplaced"/>
</dbReference>
<name>A0A8C1HWT1_CYPCA</name>
<keyword evidence="1" id="KW-0732">Signal</keyword>
<keyword evidence="3" id="KW-1185">Reference proteome</keyword>
<evidence type="ECO:0000313" key="3">
    <source>
        <dbReference type="Proteomes" id="UP000694427"/>
    </source>
</evidence>
<accession>A0A8C1HWT1</accession>
<feature type="chain" id="PRO_5044675244" evidence="1">
    <location>
        <begin position="17"/>
        <end position="83"/>
    </location>
</feature>
<dbReference type="Proteomes" id="UP000694701">
    <property type="component" value="Unplaced"/>
</dbReference>
<dbReference type="Ensembl" id="ENSCCRT00010066908.1">
    <property type="protein sequence ID" value="ENSCCRP00010060976.1"/>
    <property type="gene ID" value="ENSCCRG00010025910.1"/>
</dbReference>
<feature type="signal peptide" evidence="1">
    <location>
        <begin position="1"/>
        <end position="16"/>
    </location>
</feature>
<organism evidence="2 4">
    <name type="scientific">Cyprinus carpio</name>
    <name type="common">Common carp</name>
    <dbReference type="NCBI Taxonomy" id="7962"/>
    <lineage>
        <taxon>Eukaryota</taxon>
        <taxon>Metazoa</taxon>
        <taxon>Chordata</taxon>
        <taxon>Craniata</taxon>
        <taxon>Vertebrata</taxon>
        <taxon>Euteleostomi</taxon>
        <taxon>Actinopterygii</taxon>
        <taxon>Neopterygii</taxon>
        <taxon>Teleostei</taxon>
        <taxon>Ostariophysi</taxon>
        <taxon>Cypriniformes</taxon>
        <taxon>Cyprinidae</taxon>
        <taxon>Cyprininae</taxon>
        <taxon>Cyprinus</taxon>
    </lineage>
</organism>
<protein>
    <submittedName>
        <fullName evidence="2">Uncharacterized protein</fullName>
    </submittedName>
</protein>